<keyword evidence="3" id="KW-0732">Signal</keyword>
<dbReference type="PANTHER" id="PTHR36842">
    <property type="entry name" value="PROTEIN TOLB HOMOLOG"/>
    <property type="match status" value="1"/>
</dbReference>
<dbReference type="NCBIfam" id="TIGR02800">
    <property type="entry name" value="propeller_TolB"/>
    <property type="match status" value="1"/>
</dbReference>
<dbReference type="AlphaFoldDB" id="A0A8J2Z4A8"/>
<dbReference type="GO" id="GO:0017038">
    <property type="term" value="P:protein import"/>
    <property type="evidence" value="ECO:0007669"/>
    <property type="project" value="InterPro"/>
</dbReference>
<dbReference type="GO" id="GO:0042597">
    <property type="term" value="C:periplasmic space"/>
    <property type="evidence" value="ECO:0007669"/>
    <property type="project" value="UniProtKB-SubCell"/>
</dbReference>
<reference evidence="6" key="1">
    <citation type="journal article" date="2014" name="Int. J. Syst. Evol. Microbiol.">
        <title>Complete genome sequence of Corynebacterium casei LMG S-19264T (=DSM 44701T), isolated from a smear-ripened cheese.</title>
        <authorList>
            <consortium name="US DOE Joint Genome Institute (JGI-PGF)"/>
            <person name="Walter F."/>
            <person name="Albersmeier A."/>
            <person name="Kalinowski J."/>
            <person name="Ruckert C."/>
        </authorList>
    </citation>
    <scope>NUCLEOTIDE SEQUENCE</scope>
    <source>
        <strain evidence="6">CGMCC 1.15758</strain>
    </source>
</reference>
<evidence type="ECO:0000256" key="4">
    <source>
        <dbReference type="ARBA" id="ARBA00022764"/>
    </source>
</evidence>
<organism evidence="6 7">
    <name type="scientific">Cysteiniphilum litorale</name>
    <dbReference type="NCBI Taxonomy" id="2056700"/>
    <lineage>
        <taxon>Bacteria</taxon>
        <taxon>Pseudomonadati</taxon>
        <taxon>Pseudomonadota</taxon>
        <taxon>Gammaproteobacteria</taxon>
        <taxon>Thiotrichales</taxon>
        <taxon>Fastidiosibacteraceae</taxon>
        <taxon>Cysteiniphilum</taxon>
    </lineage>
</organism>
<dbReference type="PANTHER" id="PTHR36842:SF1">
    <property type="entry name" value="PROTEIN TOLB"/>
    <property type="match status" value="1"/>
</dbReference>
<dbReference type="InterPro" id="IPR011659">
    <property type="entry name" value="WD40"/>
</dbReference>
<dbReference type="Pfam" id="PF07676">
    <property type="entry name" value="PD40"/>
    <property type="match status" value="4"/>
</dbReference>
<dbReference type="InterPro" id="IPR014167">
    <property type="entry name" value="Tol-Pal_TolB"/>
</dbReference>
<reference evidence="6" key="2">
    <citation type="submission" date="2020-09" db="EMBL/GenBank/DDBJ databases">
        <authorList>
            <person name="Sun Q."/>
            <person name="Zhou Y."/>
        </authorList>
    </citation>
    <scope>NUCLEOTIDE SEQUENCE</scope>
    <source>
        <strain evidence="6">CGMCC 1.15758</strain>
    </source>
</reference>
<evidence type="ECO:0000256" key="2">
    <source>
        <dbReference type="ARBA" id="ARBA00009820"/>
    </source>
</evidence>
<comment type="subcellular location">
    <subcellularLocation>
        <location evidence="1">Periplasm</location>
    </subcellularLocation>
</comment>
<dbReference type="SUPFAM" id="SSF69304">
    <property type="entry name" value="Tricorn protease N-terminal domain"/>
    <property type="match status" value="1"/>
</dbReference>
<dbReference type="Gene3D" id="2.120.10.30">
    <property type="entry name" value="TolB, C-terminal domain"/>
    <property type="match status" value="1"/>
</dbReference>
<dbReference type="EMBL" id="BMJS01000009">
    <property type="protein sequence ID" value="GGF95755.1"/>
    <property type="molecule type" value="Genomic_DNA"/>
</dbReference>
<sequence length="416" mass="45357">MTINITQGVSSQIPVAVMPFNGQMIKNSQLPDGIAAVIADDLRNSGRIESQTSGFPQQIDNVQQINWSKWSADYVLIGQIDKNNGHYNITYELASKLSGKVLSARKFTNLQEGQLRLLSHTISNYIYEAITGSKGYFTSKLAYVDVENPYNVKKAVYQLVVSDYDGFNPHVLLRQTKEPIMSPTWSKDGKYLAYVSYHKGGMAIYTIGVYSGERKKVANYEGINSSPAFSPSGTTLAMALSQGYSENTNIYLMNLNNDKLYNKLTLNGINTAPTFSPTGSEIAFVSNRGGNPQIYTTAIDSKYPSSERLTYGAKQAFDPQYTPNGQSIVFMYQKDSSSGTQIAKVDLRDKKITVLTHGSMDSSPSVSPDGNMIIYAQGQPSGGANLAMVSIDGKVQISLPSNTQGAIQSPAWSPAV</sequence>
<comment type="caution">
    <text evidence="6">The sequence shown here is derived from an EMBL/GenBank/DDBJ whole genome shotgun (WGS) entry which is preliminary data.</text>
</comment>
<dbReference type="InterPro" id="IPR011042">
    <property type="entry name" value="6-blade_b-propeller_TolB-like"/>
</dbReference>
<dbReference type="Gene3D" id="3.40.50.10070">
    <property type="entry name" value="TolB, N-terminal domain"/>
    <property type="match status" value="1"/>
</dbReference>
<evidence type="ECO:0000259" key="5">
    <source>
        <dbReference type="Pfam" id="PF04052"/>
    </source>
</evidence>
<keyword evidence="7" id="KW-1185">Reference proteome</keyword>
<dbReference type="Pfam" id="PF04052">
    <property type="entry name" value="TolB_N"/>
    <property type="match status" value="1"/>
</dbReference>
<evidence type="ECO:0000256" key="3">
    <source>
        <dbReference type="ARBA" id="ARBA00022729"/>
    </source>
</evidence>
<protein>
    <submittedName>
        <fullName evidence="6">Protein TolB</fullName>
    </submittedName>
</protein>
<proteinExistence type="inferred from homology"/>
<dbReference type="InterPro" id="IPR007195">
    <property type="entry name" value="TolB_N"/>
</dbReference>
<accession>A0A8J2Z4A8</accession>
<feature type="domain" description="TolB N-terminal" evidence="5">
    <location>
        <begin position="2"/>
        <end position="95"/>
    </location>
</feature>
<keyword evidence="4" id="KW-0574">Periplasm</keyword>
<comment type="similarity">
    <text evidence="2">Belongs to the TolB family.</text>
</comment>
<name>A0A8J2Z4A8_9GAMM</name>
<gene>
    <name evidence="6" type="primary">tolB</name>
    <name evidence="6" type="ORF">GCM10010995_11260</name>
</gene>
<evidence type="ECO:0000313" key="7">
    <source>
        <dbReference type="Proteomes" id="UP000636949"/>
    </source>
</evidence>
<evidence type="ECO:0000313" key="6">
    <source>
        <dbReference type="EMBL" id="GGF95755.1"/>
    </source>
</evidence>
<evidence type="ECO:0000256" key="1">
    <source>
        <dbReference type="ARBA" id="ARBA00004418"/>
    </source>
</evidence>
<dbReference type="SUPFAM" id="SSF52964">
    <property type="entry name" value="TolB, N-terminal domain"/>
    <property type="match status" value="1"/>
</dbReference>
<dbReference type="Proteomes" id="UP000636949">
    <property type="component" value="Unassembled WGS sequence"/>
</dbReference>